<dbReference type="InterPro" id="IPR002123">
    <property type="entry name" value="Plipid/glycerol_acylTrfase"/>
</dbReference>
<dbReference type="SMART" id="SM00563">
    <property type="entry name" value="PlsC"/>
    <property type="match status" value="1"/>
</dbReference>
<evidence type="ECO:0000313" key="5">
    <source>
        <dbReference type="Proteomes" id="UP001251870"/>
    </source>
</evidence>
<dbReference type="EMBL" id="JAVKGR010000021">
    <property type="protein sequence ID" value="MDR8020310.1"/>
    <property type="molecule type" value="Genomic_DNA"/>
</dbReference>
<gene>
    <name evidence="4" type="ORF">RIL96_12135</name>
</gene>
<sequence>MRFRPNKHVYRGIVLFGLTTMAAFRMRLTSSGEENLPQEQVRGWSRVVAPGRGAVLAVTHFGYLDFAFAQRVIWHRIKAHPRFMVTKKHADKPLYGAVCDLCDHVVVDRANGAPALEASVEKLRAGEYLSVFPEGGVSVSWTVRKLKTGAVRMAQQAQVPIIPVSVWGGHRGLTRGRGGLKLRNLWRLAAHVHIGEPLMVAAEDDVLEATEELRRRLQSGIDIGIDHDPVPAEDGTWWLPAHRGGGAVTEAEQERLYKAERERYRVTG</sequence>
<dbReference type="PANTHER" id="PTHR10434:SF55">
    <property type="entry name" value="POSSIBLE ACYLTRANSFERASE"/>
    <property type="match status" value="1"/>
</dbReference>
<keyword evidence="5" id="KW-1185">Reference proteome</keyword>
<protein>
    <submittedName>
        <fullName evidence="4">Lysophospholipid acyltransferase family protein</fullName>
    </submittedName>
</protein>
<keyword evidence="1" id="KW-0808">Transferase</keyword>
<comment type="caution">
    <text evidence="4">The sequence shown here is derived from an EMBL/GenBank/DDBJ whole genome shotgun (WGS) entry which is preliminary data.</text>
</comment>
<dbReference type="Pfam" id="PF01553">
    <property type="entry name" value="Acyltransferase"/>
    <property type="match status" value="1"/>
</dbReference>
<feature type="domain" description="Phospholipid/glycerol acyltransferase" evidence="3">
    <location>
        <begin position="54"/>
        <end position="169"/>
    </location>
</feature>
<evidence type="ECO:0000313" key="4">
    <source>
        <dbReference type="EMBL" id="MDR8020310.1"/>
    </source>
</evidence>
<organism evidence="4 5">
    <name type="scientific">Nesterenkonia aerolata</name>
    <dbReference type="NCBI Taxonomy" id="3074079"/>
    <lineage>
        <taxon>Bacteria</taxon>
        <taxon>Bacillati</taxon>
        <taxon>Actinomycetota</taxon>
        <taxon>Actinomycetes</taxon>
        <taxon>Micrococcales</taxon>
        <taxon>Micrococcaceae</taxon>
        <taxon>Nesterenkonia</taxon>
    </lineage>
</organism>
<evidence type="ECO:0000256" key="1">
    <source>
        <dbReference type="ARBA" id="ARBA00022679"/>
    </source>
</evidence>
<reference evidence="4 5" key="1">
    <citation type="submission" date="2023-09" db="EMBL/GenBank/DDBJ databases">
        <title>Description of three actinobacteria isolated from air of manufacturing shop in a pharmaceutical factory.</title>
        <authorList>
            <person name="Zhang D.-F."/>
        </authorList>
    </citation>
    <scope>NUCLEOTIDE SEQUENCE [LARGE SCALE GENOMIC DNA]</scope>
    <source>
        <strain evidence="4 5">LY-0111</strain>
    </source>
</reference>
<dbReference type="Proteomes" id="UP001251870">
    <property type="component" value="Unassembled WGS sequence"/>
</dbReference>
<accession>A0ABU2DVC6</accession>
<dbReference type="PANTHER" id="PTHR10434">
    <property type="entry name" value="1-ACYL-SN-GLYCEROL-3-PHOSPHATE ACYLTRANSFERASE"/>
    <property type="match status" value="1"/>
</dbReference>
<keyword evidence="2 4" id="KW-0012">Acyltransferase</keyword>
<dbReference type="CDD" id="cd07989">
    <property type="entry name" value="LPLAT_AGPAT-like"/>
    <property type="match status" value="1"/>
</dbReference>
<name>A0ABU2DVC6_9MICC</name>
<proteinExistence type="predicted"/>
<evidence type="ECO:0000259" key="3">
    <source>
        <dbReference type="SMART" id="SM00563"/>
    </source>
</evidence>
<dbReference type="GO" id="GO:0016746">
    <property type="term" value="F:acyltransferase activity"/>
    <property type="evidence" value="ECO:0007669"/>
    <property type="project" value="UniProtKB-KW"/>
</dbReference>
<evidence type="ECO:0000256" key="2">
    <source>
        <dbReference type="ARBA" id="ARBA00023315"/>
    </source>
</evidence>
<dbReference type="RefSeq" id="WP_310549290.1">
    <property type="nucleotide sequence ID" value="NZ_JAVKGR010000021.1"/>
</dbReference>
<dbReference type="SUPFAM" id="SSF69593">
    <property type="entry name" value="Glycerol-3-phosphate (1)-acyltransferase"/>
    <property type="match status" value="1"/>
</dbReference>